<dbReference type="Proteomes" id="UP000627166">
    <property type="component" value="Unassembled WGS sequence"/>
</dbReference>
<keyword evidence="2" id="KW-0479">Metal-binding</keyword>
<reference evidence="5 6" key="1">
    <citation type="submission" date="2020-08" db="EMBL/GenBank/DDBJ databases">
        <title>A Genomic Blueprint of the Chicken Gut Microbiome.</title>
        <authorList>
            <person name="Gilroy R."/>
            <person name="Ravi A."/>
            <person name="Getino M."/>
            <person name="Pursley I."/>
            <person name="Horton D.L."/>
            <person name="Alikhan N.-F."/>
            <person name="Baker D."/>
            <person name="Gharbi K."/>
            <person name="Hall N."/>
            <person name="Watson M."/>
            <person name="Adriaenssens E.M."/>
            <person name="Foster-Nyarko E."/>
            <person name="Jarju S."/>
            <person name="Secka A."/>
            <person name="Antonio M."/>
            <person name="Oren A."/>
            <person name="Chaudhuri R."/>
            <person name="La Ragione R.M."/>
            <person name="Hildebrand F."/>
            <person name="Pallen M.J."/>
        </authorList>
    </citation>
    <scope>NUCLEOTIDE SEQUENCE [LARGE SCALE GENOMIC DNA]</scope>
    <source>
        <strain evidence="5 6">N37</strain>
    </source>
</reference>
<evidence type="ECO:0000256" key="3">
    <source>
        <dbReference type="ARBA" id="ARBA00022801"/>
    </source>
</evidence>
<dbReference type="InterPro" id="IPR023214">
    <property type="entry name" value="HAD_sf"/>
</dbReference>
<dbReference type="PANTHER" id="PTHR46470">
    <property type="entry name" value="N-ACYLNEURAMINATE-9-PHOSPHATASE"/>
    <property type="match status" value="1"/>
</dbReference>
<accession>A0ABR8YWZ5</accession>
<keyword evidence="4" id="KW-0460">Magnesium</keyword>
<proteinExistence type="predicted"/>
<dbReference type="Gene3D" id="3.40.50.1000">
    <property type="entry name" value="HAD superfamily/HAD-like"/>
    <property type="match status" value="1"/>
</dbReference>
<dbReference type="RefSeq" id="WP_191741646.1">
    <property type="nucleotide sequence ID" value="NZ_JACSQB010000165.1"/>
</dbReference>
<dbReference type="InterPro" id="IPR051400">
    <property type="entry name" value="HAD-like_hydrolase"/>
</dbReference>
<dbReference type="SFLD" id="SFLDS00003">
    <property type="entry name" value="Haloacid_Dehalogenase"/>
    <property type="match status" value="1"/>
</dbReference>
<keyword evidence="6" id="KW-1185">Reference proteome</keyword>
<dbReference type="GO" id="GO:0016787">
    <property type="term" value="F:hydrolase activity"/>
    <property type="evidence" value="ECO:0007669"/>
    <property type="project" value="UniProtKB-KW"/>
</dbReference>
<organism evidence="5 6">
    <name type="scientific">Clostridium faecium</name>
    <dbReference type="NCBI Taxonomy" id="2762223"/>
    <lineage>
        <taxon>Bacteria</taxon>
        <taxon>Bacillati</taxon>
        <taxon>Bacillota</taxon>
        <taxon>Clostridia</taxon>
        <taxon>Eubacteriales</taxon>
        <taxon>Clostridiaceae</taxon>
        <taxon>Clostridium</taxon>
    </lineage>
</organism>
<dbReference type="InterPro" id="IPR006439">
    <property type="entry name" value="HAD-SF_hydro_IA"/>
</dbReference>
<gene>
    <name evidence="5" type="ORF">H9637_17010</name>
</gene>
<dbReference type="SUPFAM" id="SSF56784">
    <property type="entry name" value="HAD-like"/>
    <property type="match status" value="1"/>
</dbReference>
<evidence type="ECO:0000256" key="1">
    <source>
        <dbReference type="ARBA" id="ARBA00001946"/>
    </source>
</evidence>
<dbReference type="SFLD" id="SFLDG01129">
    <property type="entry name" value="C1.5:_HAD__Beta-PGM__Phosphata"/>
    <property type="match status" value="1"/>
</dbReference>
<dbReference type="PRINTS" id="PR00413">
    <property type="entry name" value="HADHALOGNASE"/>
</dbReference>
<dbReference type="Pfam" id="PF13419">
    <property type="entry name" value="HAD_2"/>
    <property type="match status" value="1"/>
</dbReference>
<evidence type="ECO:0000256" key="4">
    <source>
        <dbReference type="ARBA" id="ARBA00022842"/>
    </source>
</evidence>
<keyword evidence="3 5" id="KW-0378">Hydrolase</keyword>
<dbReference type="InterPro" id="IPR036412">
    <property type="entry name" value="HAD-like_sf"/>
</dbReference>
<comment type="caution">
    <text evidence="5">The sequence shown here is derived from an EMBL/GenBank/DDBJ whole genome shotgun (WGS) entry which is preliminary data.</text>
</comment>
<dbReference type="PANTHER" id="PTHR46470:SF2">
    <property type="entry name" value="GLYCERALDEHYDE 3-PHOSPHATE PHOSPHATASE"/>
    <property type="match status" value="1"/>
</dbReference>
<dbReference type="EMBL" id="JACSQB010000165">
    <property type="protein sequence ID" value="MBD8048709.1"/>
    <property type="molecule type" value="Genomic_DNA"/>
</dbReference>
<protein>
    <submittedName>
        <fullName evidence="5">HAD family hydrolase</fullName>
    </submittedName>
</protein>
<evidence type="ECO:0000256" key="2">
    <source>
        <dbReference type="ARBA" id="ARBA00022723"/>
    </source>
</evidence>
<evidence type="ECO:0000313" key="6">
    <source>
        <dbReference type="Proteomes" id="UP000627166"/>
    </source>
</evidence>
<sequence>MFNNIKVIYFDMGNTLLHFHYGDSDEVKDMAGLHKLTKYLNQFHSEISFENVKEGFYNKWMNVMDLRKKHLIEYPIEQFLNEFLKNYHVNLTINQCVEAINIFYYEYKKQLHFEKNIRNTLIKIKEKEYKIGVISNTCYYDEVMIDCFKIANLYDLIDDFTFSYSLKLCKPREEIFKKALEKMNVCGKDAIMIGDNLKFDIKPALNLGMKTIWLNKNQVKNPTEIRPHIMISNLQEINNYI</sequence>
<evidence type="ECO:0000313" key="5">
    <source>
        <dbReference type="EMBL" id="MBD8048709.1"/>
    </source>
</evidence>
<name>A0ABR8YWZ5_9CLOT</name>
<dbReference type="NCBIfam" id="TIGR01549">
    <property type="entry name" value="HAD-SF-IA-v1"/>
    <property type="match status" value="1"/>
</dbReference>
<comment type="cofactor">
    <cofactor evidence="1">
        <name>Mg(2+)</name>
        <dbReference type="ChEBI" id="CHEBI:18420"/>
    </cofactor>
</comment>
<dbReference type="InterPro" id="IPR041492">
    <property type="entry name" value="HAD_2"/>
</dbReference>
<dbReference type="Gene3D" id="1.20.120.710">
    <property type="entry name" value="Haloacid dehalogenase hydrolase-like domain"/>
    <property type="match status" value="1"/>
</dbReference>